<keyword evidence="10" id="KW-1185">Reference proteome</keyword>
<sequence>MSAFRIAALAIALTTLALLSGCGQKGPLYMPGDEQAAEQYDPTDVYPAQPPQTEGDADSADDGPTTNGNAAPSEAGE</sequence>
<protein>
    <recommendedName>
        <fullName evidence="11">Lipoprotein</fullName>
    </recommendedName>
</protein>
<evidence type="ECO:0000256" key="2">
    <source>
        <dbReference type="ARBA" id="ARBA00022729"/>
    </source>
</evidence>
<reference evidence="10" key="1">
    <citation type="journal article" date="2019" name="Int. J. Syst. Evol. Microbiol.">
        <title>The Global Catalogue of Microorganisms (GCM) 10K type strain sequencing project: providing services to taxonomists for standard genome sequencing and annotation.</title>
        <authorList>
            <consortium name="The Broad Institute Genomics Platform"/>
            <consortium name="The Broad Institute Genome Sequencing Center for Infectious Disease"/>
            <person name="Wu L."/>
            <person name="Ma J."/>
        </authorList>
    </citation>
    <scope>NUCLEOTIDE SEQUENCE [LARGE SCALE GENOMIC DNA]</scope>
    <source>
        <strain evidence="10">JCM 18472</strain>
    </source>
</reference>
<organism evidence="9 10">
    <name type="scientific">Modicisalibacter zincidurans</name>
    <dbReference type="NCBI Taxonomy" id="1178777"/>
    <lineage>
        <taxon>Bacteria</taxon>
        <taxon>Pseudomonadati</taxon>
        <taxon>Pseudomonadota</taxon>
        <taxon>Gammaproteobacteria</taxon>
        <taxon>Oceanospirillales</taxon>
        <taxon>Halomonadaceae</taxon>
        <taxon>Modicisalibacter</taxon>
    </lineage>
</organism>
<keyword evidence="4" id="KW-0564">Palmitate</keyword>
<dbReference type="Pfam" id="PF13627">
    <property type="entry name" value="LptM_cons"/>
    <property type="match status" value="1"/>
</dbReference>
<evidence type="ECO:0000256" key="5">
    <source>
        <dbReference type="ARBA" id="ARBA00023237"/>
    </source>
</evidence>
<dbReference type="InterPro" id="IPR032831">
    <property type="entry name" value="LptM_cons"/>
</dbReference>
<keyword evidence="5" id="KW-0998">Cell outer membrane</keyword>
<keyword evidence="6" id="KW-0449">Lipoprotein</keyword>
<evidence type="ECO:0000313" key="9">
    <source>
        <dbReference type="EMBL" id="GAA5170234.1"/>
    </source>
</evidence>
<proteinExistence type="predicted"/>
<dbReference type="EMBL" id="BAABKI010000004">
    <property type="protein sequence ID" value="GAA5170234.1"/>
    <property type="molecule type" value="Genomic_DNA"/>
</dbReference>
<evidence type="ECO:0008006" key="11">
    <source>
        <dbReference type="Google" id="ProtNLM"/>
    </source>
</evidence>
<gene>
    <name evidence="9" type="ORF">GCM10023342_03410</name>
</gene>
<feature type="signal peptide" evidence="8">
    <location>
        <begin position="1"/>
        <end position="25"/>
    </location>
</feature>
<comment type="subcellular location">
    <subcellularLocation>
        <location evidence="1">Cell outer membrane</location>
        <topology evidence="1">Lipid-anchor</topology>
    </subcellularLocation>
</comment>
<evidence type="ECO:0000256" key="1">
    <source>
        <dbReference type="ARBA" id="ARBA00004459"/>
    </source>
</evidence>
<feature type="region of interest" description="Disordered" evidence="7">
    <location>
        <begin position="23"/>
        <end position="77"/>
    </location>
</feature>
<evidence type="ECO:0000256" key="4">
    <source>
        <dbReference type="ARBA" id="ARBA00023139"/>
    </source>
</evidence>
<evidence type="ECO:0000256" key="3">
    <source>
        <dbReference type="ARBA" id="ARBA00023136"/>
    </source>
</evidence>
<keyword evidence="3" id="KW-0472">Membrane</keyword>
<feature type="chain" id="PRO_5046535375" description="Lipoprotein" evidence="8">
    <location>
        <begin position="26"/>
        <end position="77"/>
    </location>
</feature>
<evidence type="ECO:0000256" key="7">
    <source>
        <dbReference type="SAM" id="MobiDB-lite"/>
    </source>
</evidence>
<comment type="caution">
    <text evidence="9">The sequence shown here is derived from an EMBL/GenBank/DDBJ whole genome shotgun (WGS) entry which is preliminary data.</text>
</comment>
<name>A0ABP9R107_9GAMM</name>
<accession>A0ABP9R107</accession>
<dbReference type="NCBIfam" id="NF047847">
    <property type="entry name" value="SS_mature_LptM"/>
    <property type="match status" value="1"/>
</dbReference>
<evidence type="ECO:0000313" key="10">
    <source>
        <dbReference type="Proteomes" id="UP001500074"/>
    </source>
</evidence>
<dbReference type="Proteomes" id="UP001500074">
    <property type="component" value="Unassembled WGS sequence"/>
</dbReference>
<dbReference type="PROSITE" id="PS51257">
    <property type="entry name" value="PROKAR_LIPOPROTEIN"/>
    <property type="match status" value="1"/>
</dbReference>
<evidence type="ECO:0000256" key="8">
    <source>
        <dbReference type="SAM" id="SignalP"/>
    </source>
</evidence>
<keyword evidence="2 8" id="KW-0732">Signal</keyword>
<evidence type="ECO:0000256" key="6">
    <source>
        <dbReference type="ARBA" id="ARBA00023288"/>
    </source>
</evidence>